<dbReference type="Gene3D" id="3.60.21.10">
    <property type="match status" value="1"/>
</dbReference>
<evidence type="ECO:0000259" key="1">
    <source>
        <dbReference type="Pfam" id="PF02872"/>
    </source>
</evidence>
<dbReference type="eggNOG" id="arCOG02832">
    <property type="taxonomic scope" value="Archaea"/>
</dbReference>
<evidence type="ECO:0000313" key="2">
    <source>
        <dbReference type="EMBL" id="EJN61385.1"/>
    </source>
</evidence>
<dbReference type="Gene3D" id="3.90.780.10">
    <property type="entry name" value="5'-Nucleotidase, C-terminal domain"/>
    <property type="match status" value="1"/>
</dbReference>
<reference evidence="2 3" key="1">
    <citation type="journal article" date="2012" name="J. Bacteriol.">
        <title>Draft Genome Sequence of the Extremely Halophilic Archaeon Halogranum salarium B-1T.</title>
        <authorList>
            <person name="Kim K.K."/>
            <person name="Lee K.C."/>
            <person name="Lee J.S."/>
        </authorList>
    </citation>
    <scope>NUCLEOTIDE SEQUENCE [LARGE SCALE GENOMIC DNA]</scope>
    <source>
        <strain evidence="2 3">B-1</strain>
    </source>
</reference>
<organism evidence="2 3">
    <name type="scientific">Halogranum salarium B-1</name>
    <dbReference type="NCBI Taxonomy" id="1210908"/>
    <lineage>
        <taxon>Archaea</taxon>
        <taxon>Methanobacteriati</taxon>
        <taxon>Methanobacteriota</taxon>
        <taxon>Stenosarchaea group</taxon>
        <taxon>Halobacteria</taxon>
        <taxon>Halobacteriales</taxon>
        <taxon>Haloferacaceae</taxon>
    </lineage>
</organism>
<proteinExistence type="predicted"/>
<dbReference type="OrthoDB" id="380844at2157"/>
<sequence>MVVRLLHYSDLERAFDDPRHAARVAAVVDERRDSQTMVLGTGDNTAPSVLGVESDGRQALDFSNAVGTDFETFGNHDFDYGLDATRALVRDAPNEWLTANIFDDGGERFGDPLTEPWVVTDIDGTRVGLVGVSTTETTATSPRAASLTVTDPVDAAVDAIAELRAAGATFVVVLAHVGDARLAEAVDADVVLDGHCHDPVVSTHDGTTYVRTGDGGTQVTEVRLEADETPEVHTHVVDDAAVVPDETLLQALSTRITAAGLDEVISHLDDPIDRDDEAVNCGESRIGNVVTDAIRWATEADTAVVPAGGFCAGPPLSGDVTALDLRRVAPYDDVFQVVECTGADLRATVRDLSLVDLEPDLAETCFGHVSGMRVVWDDEGESLRELTVDGDPVVDDDRYTLATVAYFLQTRRRLTAVDTSDVVTTYHGEHPFVAYARVVGLAPEIEGRIERPTFHKGGIRPRRQTE</sequence>
<gene>
    <name evidence="2" type="ORF">HSB1_04260</name>
</gene>
<accession>J2ZKY3</accession>
<dbReference type="InterPro" id="IPR036907">
    <property type="entry name" value="5'-Nucleotdase_C_sf"/>
</dbReference>
<dbReference type="InterPro" id="IPR029052">
    <property type="entry name" value="Metallo-depent_PP-like"/>
</dbReference>
<dbReference type="GO" id="GO:0016787">
    <property type="term" value="F:hydrolase activity"/>
    <property type="evidence" value="ECO:0007669"/>
    <property type="project" value="InterPro"/>
</dbReference>
<dbReference type="GO" id="GO:0009166">
    <property type="term" value="P:nucleotide catabolic process"/>
    <property type="evidence" value="ECO:0007669"/>
    <property type="project" value="InterPro"/>
</dbReference>
<evidence type="ECO:0000313" key="3">
    <source>
        <dbReference type="Proteomes" id="UP000007813"/>
    </source>
</evidence>
<comment type="caution">
    <text evidence="2">The sequence shown here is derived from an EMBL/GenBank/DDBJ whole genome shotgun (WGS) entry which is preliminary data.</text>
</comment>
<dbReference type="Pfam" id="PF02872">
    <property type="entry name" value="5_nucleotid_C"/>
    <property type="match status" value="1"/>
</dbReference>
<dbReference type="InterPro" id="IPR006179">
    <property type="entry name" value="5_nucleotidase/apyrase"/>
</dbReference>
<dbReference type="Proteomes" id="UP000007813">
    <property type="component" value="Unassembled WGS sequence"/>
</dbReference>
<dbReference type="AlphaFoldDB" id="J2ZKY3"/>
<dbReference type="InterPro" id="IPR008334">
    <property type="entry name" value="5'-Nucleotdase_C"/>
</dbReference>
<feature type="domain" description="5'-Nucleotidase C-terminal" evidence="1">
    <location>
        <begin position="266"/>
        <end position="409"/>
    </location>
</feature>
<dbReference type="EMBL" id="ALJD01000002">
    <property type="protein sequence ID" value="EJN61385.1"/>
    <property type="molecule type" value="Genomic_DNA"/>
</dbReference>
<dbReference type="RefSeq" id="WP_009365774.1">
    <property type="nucleotide sequence ID" value="NZ_ALJD01000002.1"/>
</dbReference>
<dbReference type="PANTHER" id="PTHR11575:SF24">
    <property type="entry name" value="5'-NUCLEOTIDASE"/>
    <property type="match status" value="1"/>
</dbReference>
<dbReference type="PANTHER" id="PTHR11575">
    <property type="entry name" value="5'-NUCLEOTIDASE-RELATED"/>
    <property type="match status" value="1"/>
</dbReference>
<name>J2ZKY3_9EURY</name>
<dbReference type="CDD" id="cd00845">
    <property type="entry name" value="MPP_UshA_N_like"/>
    <property type="match status" value="1"/>
</dbReference>
<dbReference type="SUPFAM" id="SSF56300">
    <property type="entry name" value="Metallo-dependent phosphatases"/>
    <property type="match status" value="1"/>
</dbReference>
<dbReference type="PRINTS" id="PR01607">
    <property type="entry name" value="APYRASEFAMLY"/>
</dbReference>
<dbReference type="SUPFAM" id="SSF55816">
    <property type="entry name" value="5'-nucleotidase (syn. UDP-sugar hydrolase), C-terminal domain"/>
    <property type="match status" value="1"/>
</dbReference>
<protein>
    <recommendedName>
        <fullName evidence="1">5'-Nucleotidase C-terminal domain-containing protein</fullName>
    </recommendedName>
</protein>